<evidence type="ECO:0000256" key="2">
    <source>
        <dbReference type="SAM" id="Phobius"/>
    </source>
</evidence>
<keyword evidence="2" id="KW-1133">Transmembrane helix</keyword>
<accession>A0A840U538</accession>
<keyword evidence="2" id="KW-0472">Membrane</keyword>
<feature type="region of interest" description="Disordered" evidence="1">
    <location>
        <begin position="264"/>
        <end position="299"/>
    </location>
</feature>
<keyword evidence="2" id="KW-0812">Transmembrane</keyword>
<keyword evidence="4" id="KW-1185">Reference proteome</keyword>
<feature type="transmembrane region" description="Helical" evidence="2">
    <location>
        <begin position="159"/>
        <end position="179"/>
    </location>
</feature>
<feature type="transmembrane region" description="Helical" evidence="2">
    <location>
        <begin position="231"/>
        <end position="250"/>
    </location>
</feature>
<feature type="transmembrane region" description="Helical" evidence="2">
    <location>
        <begin position="12"/>
        <end position="32"/>
    </location>
</feature>
<sequence length="299" mass="34011">MDNESIVKKWFLWVTSVLTGLVVIYLLLHFFIPGAEIIKLSKQETTDVNLILFGESNSFRTPTDTTKALGGEKTKREAMTDEEIDRIRKATVYTYIFSVRKPLCKADSVNFTTYFNQFNRTQFSVVIPNYPIRVKSYFWLTEGNRKQELYNCNLVEGSVYLEIIFWTWFGLIASLLYSVSEALKTELFDLKELNTHIAKFFYAPLCSLIIYFSINKLVSQGDIELAEFSKGTIILAFILGFFSGRAIELLTRIKDLILPLNSTSDKGKVLTPPSLQPAPTEDAEVVADEATPENKQTEG</sequence>
<evidence type="ECO:0000313" key="4">
    <source>
        <dbReference type="Proteomes" id="UP000557307"/>
    </source>
</evidence>
<feature type="compositionally biased region" description="Acidic residues" evidence="1">
    <location>
        <begin position="281"/>
        <end position="291"/>
    </location>
</feature>
<evidence type="ECO:0000256" key="1">
    <source>
        <dbReference type="SAM" id="MobiDB-lite"/>
    </source>
</evidence>
<reference evidence="3 4" key="1">
    <citation type="submission" date="2020-08" db="EMBL/GenBank/DDBJ databases">
        <title>Genomic Encyclopedia of Type Strains, Phase IV (KMG-IV): sequencing the most valuable type-strain genomes for metagenomic binning, comparative biology and taxonomic classification.</title>
        <authorList>
            <person name="Goeker M."/>
        </authorList>
    </citation>
    <scope>NUCLEOTIDE SEQUENCE [LARGE SCALE GENOMIC DNA]</scope>
    <source>
        <strain evidence="3 4">DSM 105074</strain>
    </source>
</reference>
<proteinExistence type="predicted"/>
<organism evidence="3 4">
    <name type="scientific">Rhabdobacter roseus</name>
    <dbReference type="NCBI Taxonomy" id="1655419"/>
    <lineage>
        <taxon>Bacteria</taxon>
        <taxon>Pseudomonadati</taxon>
        <taxon>Bacteroidota</taxon>
        <taxon>Cytophagia</taxon>
        <taxon>Cytophagales</taxon>
        <taxon>Cytophagaceae</taxon>
        <taxon>Rhabdobacter</taxon>
    </lineage>
</organism>
<comment type="caution">
    <text evidence="3">The sequence shown here is derived from an EMBL/GenBank/DDBJ whole genome shotgun (WGS) entry which is preliminary data.</text>
</comment>
<name>A0A840U538_9BACT</name>
<feature type="transmembrane region" description="Helical" evidence="2">
    <location>
        <begin position="200"/>
        <end position="219"/>
    </location>
</feature>
<dbReference type="AlphaFoldDB" id="A0A840U538"/>
<dbReference type="Proteomes" id="UP000557307">
    <property type="component" value="Unassembled WGS sequence"/>
</dbReference>
<dbReference type="EMBL" id="JACHGF010000014">
    <property type="protein sequence ID" value="MBB5287200.1"/>
    <property type="molecule type" value="Genomic_DNA"/>
</dbReference>
<evidence type="ECO:0000313" key="3">
    <source>
        <dbReference type="EMBL" id="MBB5287200.1"/>
    </source>
</evidence>
<protein>
    <submittedName>
        <fullName evidence="3">Uncharacterized protein</fullName>
    </submittedName>
</protein>
<dbReference type="RefSeq" id="WP_184179060.1">
    <property type="nucleotide sequence ID" value="NZ_JACHGF010000014.1"/>
</dbReference>
<gene>
    <name evidence="3" type="ORF">HNQ92_005362</name>
</gene>